<name>A0AAD7IT87_9AGAR</name>
<dbReference type="AlphaFoldDB" id="A0AAD7IT87"/>
<comment type="caution">
    <text evidence="2">The sequence shown here is derived from an EMBL/GenBank/DDBJ whole genome shotgun (WGS) entry which is preliminary data.</text>
</comment>
<reference evidence="2" key="1">
    <citation type="submission" date="2023-03" db="EMBL/GenBank/DDBJ databases">
        <title>Massive genome expansion in bonnet fungi (Mycena s.s.) driven by repeated elements and novel gene families across ecological guilds.</title>
        <authorList>
            <consortium name="Lawrence Berkeley National Laboratory"/>
            <person name="Harder C.B."/>
            <person name="Miyauchi S."/>
            <person name="Viragh M."/>
            <person name="Kuo A."/>
            <person name="Thoen E."/>
            <person name="Andreopoulos B."/>
            <person name="Lu D."/>
            <person name="Skrede I."/>
            <person name="Drula E."/>
            <person name="Henrissat B."/>
            <person name="Morin E."/>
            <person name="Kohler A."/>
            <person name="Barry K."/>
            <person name="LaButti K."/>
            <person name="Morin E."/>
            <person name="Salamov A."/>
            <person name="Lipzen A."/>
            <person name="Mereny Z."/>
            <person name="Hegedus B."/>
            <person name="Baldrian P."/>
            <person name="Stursova M."/>
            <person name="Weitz H."/>
            <person name="Taylor A."/>
            <person name="Grigoriev I.V."/>
            <person name="Nagy L.G."/>
            <person name="Martin F."/>
            <person name="Kauserud H."/>
        </authorList>
    </citation>
    <scope>NUCLEOTIDE SEQUENCE</scope>
    <source>
        <strain evidence="2">CBHHK182m</strain>
    </source>
</reference>
<sequence length="261" mass="28573">MVLRGIYISANIELRSGAMGSGENDARRSFIEEEKAGRNLAIRTPGVEPGIASYNNSLAGTSGREAVLHYTTSERKKKTHPTKNSGEQNSDAGNRTRAEKEAVLHYTTSEVSGWFEGSINETENDITLREEADSQKSSGECRIRTPGVEPGIASRNEARAFGRRESNPGFPRVDLGERGCVACTTSDMPAVLKVSINDMENTCAKRNTHKKAQDSRRIRKPGVEPGMASAYESAGTEKEAVLHHTTSDIPVWFEWLTNETA</sequence>
<protein>
    <submittedName>
        <fullName evidence="2">Uncharacterized protein</fullName>
    </submittedName>
</protein>
<keyword evidence="3" id="KW-1185">Reference proteome</keyword>
<feature type="region of interest" description="Disordered" evidence="1">
    <location>
        <begin position="130"/>
        <end position="150"/>
    </location>
</feature>
<feature type="region of interest" description="Disordered" evidence="1">
    <location>
        <begin position="72"/>
        <end position="97"/>
    </location>
</feature>
<evidence type="ECO:0000313" key="2">
    <source>
        <dbReference type="EMBL" id="KAJ7749929.1"/>
    </source>
</evidence>
<dbReference type="EMBL" id="JARKIB010000067">
    <property type="protein sequence ID" value="KAJ7749929.1"/>
    <property type="molecule type" value="Genomic_DNA"/>
</dbReference>
<accession>A0AAD7IT87</accession>
<proteinExistence type="predicted"/>
<gene>
    <name evidence="2" type="ORF">B0H16DRAFT_1460955</name>
</gene>
<feature type="compositionally biased region" description="Polar residues" evidence="1">
    <location>
        <begin position="82"/>
        <end position="93"/>
    </location>
</feature>
<evidence type="ECO:0000313" key="3">
    <source>
        <dbReference type="Proteomes" id="UP001215598"/>
    </source>
</evidence>
<feature type="compositionally biased region" description="Basic and acidic residues" evidence="1">
    <location>
        <begin position="130"/>
        <end position="143"/>
    </location>
</feature>
<evidence type="ECO:0000256" key="1">
    <source>
        <dbReference type="SAM" id="MobiDB-lite"/>
    </source>
</evidence>
<feature type="region of interest" description="Disordered" evidence="1">
    <location>
        <begin position="208"/>
        <end position="231"/>
    </location>
</feature>
<organism evidence="2 3">
    <name type="scientific">Mycena metata</name>
    <dbReference type="NCBI Taxonomy" id="1033252"/>
    <lineage>
        <taxon>Eukaryota</taxon>
        <taxon>Fungi</taxon>
        <taxon>Dikarya</taxon>
        <taxon>Basidiomycota</taxon>
        <taxon>Agaricomycotina</taxon>
        <taxon>Agaricomycetes</taxon>
        <taxon>Agaricomycetidae</taxon>
        <taxon>Agaricales</taxon>
        <taxon>Marasmiineae</taxon>
        <taxon>Mycenaceae</taxon>
        <taxon>Mycena</taxon>
    </lineage>
</organism>
<dbReference type="Proteomes" id="UP001215598">
    <property type="component" value="Unassembled WGS sequence"/>
</dbReference>